<keyword evidence="1" id="KW-0175">Coiled coil</keyword>
<evidence type="ECO:0000313" key="3">
    <source>
        <dbReference type="EMBL" id="KAG2283854.1"/>
    </source>
</evidence>
<feature type="compositionally biased region" description="Low complexity" evidence="2">
    <location>
        <begin position="85"/>
        <end position="95"/>
    </location>
</feature>
<sequence length="102" mass="11569">MPRTRKETQEHQQQTITEMQDRIAQLTQAMQALVAQRNTATAVQRDDDEPSDDEADAKPFVVLGQNRARWSEVMLWITAPALGESSSSTKPWSSSGQWERPQ</sequence>
<name>A0A8X7REL1_BRACI</name>
<feature type="compositionally biased region" description="Acidic residues" evidence="2">
    <location>
        <begin position="46"/>
        <end position="55"/>
    </location>
</feature>
<keyword evidence="4" id="KW-1185">Reference proteome</keyword>
<feature type="region of interest" description="Disordered" evidence="2">
    <location>
        <begin position="80"/>
        <end position="102"/>
    </location>
</feature>
<proteinExistence type="predicted"/>
<evidence type="ECO:0000256" key="2">
    <source>
        <dbReference type="SAM" id="MobiDB-lite"/>
    </source>
</evidence>
<dbReference type="Proteomes" id="UP000886595">
    <property type="component" value="Unassembled WGS sequence"/>
</dbReference>
<dbReference type="EMBL" id="JAAMPC010000011">
    <property type="protein sequence ID" value="KAG2283854.1"/>
    <property type="molecule type" value="Genomic_DNA"/>
</dbReference>
<feature type="coiled-coil region" evidence="1">
    <location>
        <begin position="9"/>
        <end position="36"/>
    </location>
</feature>
<reference evidence="3 4" key="1">
    <citation type="submission" date="2020-02" db="EMBL/GenBank/DDBJ databases">
        <authorList>
            <person name="Ma Q."/>
            <person name="Huang Y."/>
            <person name="Song X."/>
            <person name="Pei D."/>
        </authorList>
    </citation>
    <scope>NUCLEOTIDE SEQUENCE [LARGE SCALE GENOMIC DNA]</scope>
    <source>
        <strain evidence="3">Sxm20200214</strain>
        <tissue evidence="3">Leaf</tissue>
    </source>
</reference>
<gene>
    <name evidence="3" type="ORF">Bca52824_055074</name>
</gene>
<evidence type="ECO:0000256" key="1">
    <source>
        <dbReference type="SAM" id="Coils"/>
    </source>
</evidence>
<feature type="region of interest" description="Disordered" evidence="2">
    <location>
        <begin position="37"/>
        <end position="57"/>
    </location>
</feature>
<evidence type="ECO:0000313" key="4">
    <source>
        <dbReference type="Proteomes" id="UP000886595"/>
    </source>
</evidence>
<organism evidence="3 4">
    <name type="scientific">Brassica carinata</name>
    <name type="common">Ethiopian mustard</name>
    <name type="synonym">Abyssinian cabbage</name>
    <dbReference type="NCBI Taxonomy" id="52824"/>
    <lineage>
        <taxon>Eukaryota</taxon>
        <taxon>Viridiplantae</taxon>
        <taxon>Streptophyta</taxon>
        <taxon>Embryophyta</taxon>
        <taxon>Tracheophyta</taxon>
        <taxon>Spermatophyta</taxon>
        <taxon>Magnoliopsida</taxon>
        <taxon>eudicotyledons</taxon>
        <taxon>Gunneridae</taxon>
        <taxon>Pentapetalae</taxon>
        <taxon>rosids</taxon>
        <taxon>malvids</taxon>
        <taxon>Brassicales</taxon>
        <taxon>Brassicaceae</taxon>
        <taxon>Brassiceae</taxon>
        <taxon>Brassica</taxon>
    </lineage>
</organism>
<dbReference type="AlphaFoldDB" id="A0A8X7REL1"/>
<comment type="caution">
    <text evidence="3">The sequence shown here is derived from an EMBL/GenBank/DDBJ whole genome shotgun (WGS) entry which is preliminary data.</text>
</comment>
<accession>A0A8X7REL1</accession>
<protein>
    <submittedName>
        <fullName evidence="3">Uncharacterized protein</fullName>
    </submittedName>
</protein>